<feature type="transmembrane region" description="Helical" evidence="6">
    <location>
        <begin position="386"/>
        <end position="404"/>
    </location>
</feature>
<dbReference type="GO" id="GO:0034755">
    <property type="term" value="P:iron ion transmembrane transport"/>
    <property type="evidence" value="ECO:0007669"/>
    <property type="project" value="TreeGrafter"/>
</dbReference>
<keyword evidence="4 6" id="KW-1133">Transmembrane helix</keyword>
<keyword evidence="2" id="KW-0813">Transport</keyword>
<dbReference type="OrthoDB" id="9787548at2"/>
<evidence type="ECO:0000313" key="8">
    <source>
        <dbReference type="Proteomes" id="UP000008914"/>
    </source>
</evidence>
<dbReference type="AlphaFoldDB" id="E6S8M6"/>
<keyword evidence="3 6" id="KW-0812">Transmembrane</keyword>
<dbReference type="STRING" id="710696.Intca_0447"/>
<dbReference type="PANTHER" id="PTHR11706">
    <property type="entry name" value="SOLUTE CARRIER PROTEIN FAMILY 11 MEMBER"/>
    <property type="match status" value="1"/>
</dbReference>
<keyword evidence="5 6" id="KW-0472">Membrane</keyword>
<dbReference type="KEGG" id="ica:Intca_0447"/>
<dbReference type="GO" id="GO:0015086">
    <property type="term" value="F:cadmium ion transmembrane transporter activity"/>
    <property type="evidence" value="ECO:0007669"/>
    <property type="project" value="TreeGrafter"/>
</dbReference>
<proteinExistence type="predicted"/>
<feature type="transmembrane region" description="Helical" evidence="6">
    <location>
        <begin position="271"/>
        <end position="294"/>
    </location>
</feature>
<dbReference type="HOGENOM" id="CLU_020088_6_3_11"/>
<dbReference type="RefSeq" id="WP_013491316.1">
    <property type="nucleotide sequence ID" value="NC_014830.1"/>
</dbReference>
<dbReference type="Proteomes" id="UP000008914">
    <property type="component" value="Chromosome"/>
</dbReference>
<reference evidence="7 8" key="1">
    <citation type="journal article" date="2010" name="Stand. Genomic Sci.">
        <title>Complete genome sequence of Intrasporangium calvum type strain (7 KIP).</title>
        <authorList>
            <person name="Del Rio T.G."/>
            <person name="Chertkov O."/>
            <person name="Yasawong M."/>
            <person name="Lucas S."/>
            <person name="Deshpande S."/>
            <person name="Cheng J.F."/>
            <person name="Detter C."/>
            <person name="Tapia R."/>
            <person name="Han C."/>
            <person name="Goodwin L."/>
            <person name="Pitluck S."/>
            <person name="Liolios K."/>
            <person name="Ivanova N."/>
            <person name="Mavromatis K."/>
            <person name="Pati A."/>
            <person name="Chen A."/>
            <person name="Palaniappan K."/>
            <person name="Land M."/>
            <person name="Hauser L."/>
            <person name="Chang Y.J."/>
            <person name="Jeffries C.D."/>
            <person name="Rohde M."/>
            <person name="Pukall R."/>
            <person name="Sikorski J."/>
            <person name="Goker M."/>
            <person name="Woyke T."/>
            <person name="Bristow J."/>
            <person name="Eisen J.A."/>
            <person name="Markowitz V."/>
            <person name="Hugenholtz P."/>
            <person name="Kyrpides N.C."/>
            <person name="Klenk H.P."/>
            <person name="Lapidus A."/>
        </authorList>
    </citation>
    <scope>NUCLEOTIDE SEQUENCE [LARGE SCALE GENOMIC DNA]</scope>
    <source>
        <strain evidence="8">ATCC 23552 / DSM 43043 / JCM 3097 / NBRC 12989 / 7 KIP</strain>
    </source>
</reference>
<feature type="transmembrane region" description="Helical" evidence="6">
    <location>
        <begin position="75"/>
        <end position="95"/>
    </location>
</feature>
<accession>E6S8M6</accession>
<dbReference type="GO" id="GO:0005384">
    <property type="term" value="F:manganese ion transmembrane transporter activity"/>
    <property type="evidence" value="ECO:0007669"/>
    <property type="project" value="TreeGrafter"/>
</dbReference>
<gene>
    <name evidence="7" type="ordered locus">Intca_0447</name>
</gene>
<feature type="transmembrane region" description="Helical" evidence="6">
    <location>
        <begin position="115"/>
        <end position="132"/>
    </location>
</feature>
<evidence type="ECO:0000256" key="2">
    <source>
        <dbReference type="ARBA" id="ARBA00022448"/>
    </source>
</evidence>
<feature type="transmembrane region" description="Helical" evidence="6">
    <location>
        <begin position="32"/>
        <end position="54"/>
    </location>
</feature>
<evidence type="ECO:0000256" key="5">
    <source>
        <dbReference type="ARBA" id="ARBA00023136"/>
    </source>
</evidence>
<comment type="subcellular location">
    <subcellularLocation>
        <location evidence="1">Membrane</location>
        <topology evidence="1">Multi-pass membrane protein</topology>
    </subcellularLocation>
</comment>
<protein>
    <submittedName>
        <fullName evidence="7">Natural resistance-associated macrophage protein</fullName>
    </submittedName>
</protein>
<feature type="transmembrane region" description="Helical" evidence="6">
    <location>
        <begin position="315"/>
        <end position="334"/>
    </location>
</feature>
<evidence type="ECO:0000313" key="7">
    <source>
        <dbReference type="EMBL" id="ADU46995.1"/>
    </source>
</evidence>
<feature type="transmembrane region" description="Helical" evidence="6">
    <location>
        <begin position="139"/>
        <end position="158"/>
    </location>
</feature>
<evidence type="ECO:0000256" key="4">
    <source>
        <dbReference type="ARBA" id="ARBA00022989"/>
    </source>
</evidence>
<organism evidence="7 8">
    <name type="scientific">Intrasporangium calvum (strain ATCC 23552 / DSM 43043 / JCM 3097 / NBRC 12989 / NCIMB 10167 / NRRL B-3866 / 7 KIP)</name>
    <dbReference type="NCBI Taxonomy" id="710696"/>
    <lineage>
        <taxon>Bacteria</taxon>
        <taxon>Bacillati</taxon>
        <taxon>Actinomycetota</taxon>
        <taxon>Actinomycetes</taxon>
        <taxon>Micrococcales</taxon>
        <taxon>Intrasporangiaceae</taxon>
        <taxon>Intrasporangium</taxon>
    </lineage>
</organism>
<feature type="transmembrane region" description="Helical" evidence="6">
    <location>
        <begin position="224"/>
        <end position="251"/>
    </location>
</feature>
<evidence type="ECO:0000256" key="6">
    <source>
        <dbReference type="SAM" id="Phobius"/>
    </source>
</evidence>
<feature type="transmembrane region" description="Helical" evidence="6">
    <location>
        <begin position="346"/>
        <end position="365"/>
    </location>
</feature>
<dbReference type="InterPro" id="IPR001046">
    <property type="entry name" value="NRAMP_fam"/>
</dbReference>
<sequence>MKKLFAIALGILTAIGGFVDIGDLVANGLVGARFGMSLAWVVVVGIVGICVFAEMSGRVAAVSGRATFDLIRERLGPRVGLLNLAASMAVTLLTYTAEIGGVALALELATSVNPYLWIPVVGAAVWLVLWRVRFSLLENAFGLAGLALIVFAVALWQLGPDWSALWESASRPALPEGESRAVYFYYAIALFGAAMTPYEVFFFSSGGVEEGWTEKDLGVMRANVFIGFPLGGLLSLAIAATAAVTFLPQGIQVDSLSQIGLPVGLALGKLGLAFLLLGFFAATFGAACETGLSVGYSISQYFGWQWGKFVEPLRAARFHTVVLLSTIIGVGVLLTTVDPIMLTEYSIVFSAVALPLTYFPILVVANDRTYMGNHTNGRLANTLGTIYLFIVGVAAVAAIPLMVLTRAGQ</sequence>
<dbReference type="PANTHER" id="PTHR11706:SF33">
    <property type="entry name" value="NATURAL RESISTANCE-ASSOCIATED MACROPHAGE PROTEIN 2"/>
    <property type="match status" value="1"/>
</dbReference>
<name>E6S8M6_INTC7</name>
<feature type="transmembrane region" description="Helical" evidence="6">
    <location>
        <begin position="183"/>
        <end position="203"/>
    </location>
</feature>
<dbReference type="eggNOG" id="COG1914">
    <property type="taxonomic scope" value="Bacteria"/>
</dbReference>
<keyword evidence="8" id="KW-1185">Reference proteome</keyword>
<evidence type="ECO:0000256" key="1">
    <source>
        <dbReference type="ARBA" id="ARBA00004141"/>
    </source>
</evidence>
<dbReference type="GO" id="GO:0005886">
    <property type="term" value="C:plasma membrane"/>
    <property type="evidence" value="ECO:0007669"/>
    <property type="project" value="TreeGrafter"/>
</dbReference>
<dbReference type="EMBL" id="CP002343">
    <property type="protein sequence ID" value="ADU46995.1"/>
    <property type="molecule type" value="Genomic_DNA"/>
</dbReference>
<evidence type="ECO:0000256" key="3">
    <source>
        <dbReference type="ARBA" id="ARBA00022692"/>
    </source>
</evidence>
<dbReference type="Pfam" id="PF01566">
    <property type="entry name" value="Nramp"/>
    <property type="match status" value="1"/>
</dbReference>